<organism evidence="2 3">
    <name type="scientific">Microlunatus spumicola</name>
    <dbReference type="NCBI Taxonomy" id="81499"/>
    <lineage>
        <taxon>Bacteria</taxon>
        <taxon>Bacillati</taxon>
        <taxon>Actinomycetota</taxon>
        <taxon>Actinomycetes</taxon>
        <taxon>Propionibacteriales</taxon>
        <taxon>Propionibacteriaceae</taxon>
        <taxon>Microlunatus</taxon>
    </lineage>
</organism>
<feature type="signal peptide" evidence="1">
    <location>
        <begin position="1"/>
        <end position="28"/>
    </location>
</feature>
<dbReference type="PANTHER" id="PTHR43649:SF12">
    <property type="entry name" value="DIACETYLCHITOBIOSE BINDING PROTEIN DASA"/>
    <property type="match status" value="1"/>
</dbReference>
<evidence type="ECO:0000256" key="1">
    <source>
        <dbReference type="SAM" id="SignalP"/>
    </source>
</evidence>
<proteinExistence type="predicted"/>
<dbReference type="SUPFAM" id="SSF53850">
    <property type="entry name" value="Periplasmic binding protein-like II"/>
    <property type="match status" value="1"/>
</dbReference>
<evidence type="ECO:0000313" key="2">
    <source>
        <dbReference type="EMBL" id="GAA3558323.1"/>
    </source>
</evidence>
<feature type="chain" id="PRO_5046414048" evidence="1">
    <location>
        <begin position="29"/>
        <end position="467"/>
    </location>
</feature>
<keyword evidence="3" id="KW-1185">Reference proteome</keyword>
<accession>A0ABP6WZJ4</accession>
<name>A0ABP6WZJ4_9ACTN</name>
<dbReference type="PANTHER" id="PTHR43649">
    <property type="entry name" value="ARABINOSE-BINDING PROTEIN-RELATED"/>
    <property type="match status" value="1"/>
</dbReference>
<evidence type="ECO:0000313" key="3">
    <source>
        <dbReference type="Proteomes" id="UP001500767"/>
    </source>
</evidence>
<dbReference type="EMBL" id="BAAAYR010000001">
    <property type="protein sequence ID" value="GAA3558323.1"/>
    <property type="molecule type" value="Genomic_DNA"/>
</dbReference>
<gene>
    <name evidence="2" type="ORF">GCM10022197_12020</name>
</gene>
<dbReference type="InterPro" id="IPR006059">
    <property type="entry name" value="SBP"/>
</dbReference>
<keyword evidence="1" id="KW-0732">Signal</keyword>
<dbReference type="Gene3D" id="3.40.190.10">
    <property type="entry name" value="Periplasmic binding protein-like II"/>
    <property type="match status" value="2"/>
</dbReference>
<dbReference type="RefSeq" id="WP_204911793.1">
    <property type="nucleotide sequence ID" value="NZ_BAAAYR010000001.1"/>
</dbReference>
<dbReference type="Pfam" id="PF01547">
    <property type="entry name" value="SBP_bac_1"/>
    <property type="match status" value="1"/>
</dbReference>
<comment type="caution">
    <text evidence="2">The sequence shown here is derived from an EMBL/GenBank/DDBJ whole genome shotgun (WGS) entry which is preliminary data.</text>
</comment>
<reference evidence="3" key="1">
    <citation type="journal article" date="2019" name="Int. J. Syst. Evol. Microbiol.">
        <title>The Global Catalogue of Microorganisms (GCM) 10K type strain sequencing project: providing services to taxonomists for standard genome sequencing and annotation.</title>
        <authorList>
            <consortium name="The Broad Institute Genomics Platform"/>
            <consortium name="The Broad Institute Genome Sequencing Center for Infectious Disease"/>
            <person name="Wu L."/>
            <person name="Ma J."/>
        </authorList>
    </citation>
    <scope>NUCLEOTIDE SEQUENCE [LARGE SCALE GENOMIC DNA]</scope>
    <source>
        <strain evidence="3">JCM 16540</strain>
    </source>
</reference>
<dbReference type="InterPro" id="IPR050490">
    <property type="entry name" value="Bact_solute-bd_prot1"/>
</dbReference>
<sequence>MRFPLPRRRATRLTATLAAAAVAVVPLAACTTDGSGGTGGGPAGSGGDVTINVALAANPQMKTAESLISDFEAKNPGIKVKFTTLPENDLRPAVTKDVATNAGQFDVAMVGAYEVPIWAQKGWLVPLDDYVAKDTAWDAADLTTPIKDVVSGQDGKLYGAPFYGSSSFLFYRKDLAKKAGVTIPETPTWDEVQAAAAKMDDKADGVSGLCLRGLPGWGQNLAAVTTVINTYGGRWFDESWNPQLTSPETERAVQMYVDSLRKYGQADAAKDGWEGCLQQMSQGKTAMWYDDTVFAGSVIDQATPEVKDNLGFAMAPTGPSGKPSGWLWSWGLGITKSSKNADASWKFISWVTSKDYIKLAGEKAGWDSIPPGSRKSTYEIPEYKKAAASYADLTLRSINEATPKAPTVQPVPYTGVQYVQIPEFVDIGDYTSQQVAGAIAGTQTVQEALQKSQDYTTKAVKTAGLLK</sequence>
<dbReference type="Proteomes" id="UP001500767">
    <property type="component" value="Unassembled WGS sequence"/>
</dbReference>
<dbReference type="CDD" id="cd13585">
    <property type="entry name" value="PBP2_TMBP_like"/>
    <property type="match status" value="1"/>
</dbReference>
<protein>
    <submittedName>
        <fullName evidence="2">Sugar ABC transporter substrate-binding protein</fullName>
    </submittedName>
</protein>